<proteinExistence type="predicted"/>
<dbReference type="EMBL" id="JAAMPC010000011">
    <property type="protein sequence ID" value="KAG2279887.1"/>
    <property type="molecule type" value="Genomic_DNA"/>
</dbReference>
<dbReference type="Proteomes" id="UP000886595">
    <property type="component" value="Unassembled WGS sequence"/>
</dbReference>
<reference evidence="1 2" key="1">
    <citation type="submission" date="2020-02" db="EMBL/GenBank/DDBJ databases">
        <authorList>
            <person name="Ma Q."/>
            <person name="Huang Y."/>
            <person name="Song X."/>
            <person name="Pei D."/>
        </authorList>
    </citation>
    <scope>NUCLEOTIDE SEQUENCE [LARGE SCALE GENOMIC DNA]</scope>
    <source>
        <strain evidence="1">Sxm20200214</strain>
        <tissue evidence="1">Leaf</tissue>
    </source>
</reference>
<comment type="caution">
    <text evidence="1">The sequence shown here is derived from an EMBL/GenBank/DDBJ whole genome shotgun (WGS) entry which is preliminary data.</text>
</comment>
<sequence>MDTEKSSKLTLTCTDDATALKHIPLAFNGSIGLANTLIDSLAARFHVQVSSKDVSMFAI</sequence>
<evidence type="ECO:0000313" key="2">
    <source>
        <dbReference type="Proteomes" id="UP000886595"/>
    </source>
</evidence>
<keyword evidence="2" id="KW-1185">Reference proteome</keyword>
<gene>
    <name evidence="1" type="ORF">Bca52824_051107</name>
</gene>
<dbReference type="AlphaFoldDB" id="A0A8X7UID3"/>
<organism evidence="1 2">
    <name type="scientific">Brassica carinata</name>
    <name type="common">Ethiopian mustard</name>
    <name type="synonym">Abyssinian cabbage</name>
    <dbReference type="NCBI Taxonomy" id="52824"/>
    <lineage>
        <taxon>Eukaryota</taxon>
        <taxon>Viridiplantae</taxon>
        <taxon>Streptophyta</taxon>
        <taxon>Embryophyta</taxon>
        <taxon>Tracheophyta</taxon>
        <taxon>Spermatophyta</taxon>
        <taxon>Magnoliopsida</taxon>
        <taxon>eudicotyledons</taxon>
        <taxon>Gunneridae</taxon>
        <taxon>Pentapetalae</taxon>
        <taxon>rosids</taxon>
        <taxon>malvids</taxon>
        <taxon>Brassicales</taxon>
        <taxon>Brassicaceae</taxon>
        <taxon>Brassiceae</taxon>
        <taxon>Brassica</taxon>
    </lineage>
</organism>
<accession>A0A8X7UID3</accession>
<evidence type="ECO:0000313" key="1">
    <source>
        <dbReference type="EMBL" id="KAG2279887.1"/>
    </source>
</evidence>
<protein>
    <submittedName>
        <fullName evidence="1">Uncharacterized protein</fullName>
    </submittedName>
</protein>
<name>A0A8X7UID3_BRACI</name>